<dbReference type="FunFam" id="3.30.230.130:FF:000005">
    <property type="entry name" value="Cullin-1 like"/>
    <property type="match status" value="1"/>
</dbReference>
<evidence type="ECO:0000313" key="10">
    <source>
        <dbReference type="Proteomes" id="UP001459277"/>
    </source>
</evidence>
<dbReference type="FunFam" id="1.20.1310.10:FF:000020">
    <property type="entry name" value="Cullin-1, putative"/>
    <property type="match status" value="1"/>
</dbReference>
<dbReference type="SUPFAM" id="SSF75632">
    <property type="entry name" value="Cullin homology domain"/>
    <property type="match status" value="1"/>
</dbReference>
<dbReference type="GO" id="GO:0009867">
    <property type="term" value="P:jasmonic acid mediated signaling pathway"/>
    <property type="evidence" value="ECO:0007669"/>
    <property type="project" value="UniProtKB-ARBA"/>
</dbReference>
<comment type="caution">
    <text evidence="9">The sequence shown here is derived from an EMBL/GenBank/DDBJ whole genome shotgun (WGS) entry which is preliminary data.</text>
</comment>
<proteinExistence type="inferred from homology"/>
<dbReference type="SMART" id="SM00182">
    <property type="entry name" value="CULLIN"/>
    <property type="match status" value="1"/>
</dbReference>
<reference evidence="9 10" key="1">
    <citation type="submission" date="2024-01" db="EMBL/GenBank/DDBJ databases">
        <title>A telomere-to-telomere, gap-free genome of sweet tea (Lithocarpus litseifolius).</title>
        <authorList>
            <person name="Zhou J."/>
        </authorList>
    </citation>
    <scope>NUCLEOTIDE SEQUENCE [LARGE SCALE GENOMIC DNA]</scope>
    <source>
        <strain evidence="9">Zhou-2022a</strain>
        <tissue evidence="9">Leaf</tissue>
    </source>
</reference>
<accession>A0AAW2BDA5</accession>
<evidence type="ECO:0000313" key="9">
    <source>
        <dbReference type="EMBL" id="KAK9983817.1"/>
    </source>
</evidence>
<dbReference type="InterPro" id="IPR045093">
    <property type="entry name" value="Cullin"/>
</dbReference>
<dbReference type="GO" id="GO:0031461">
    <property type="term" value="C:cullin-RING ubiquitin ligase complex"/>
    <property type="evidence" value="ECO:0007669"/>
    <property type="project" value="InterPro"/>
</dbReference>
<dbReference type="PROSITE" id="PS01256">
    <property type="entry name" value="CULLIN_1"/>
    <property type="match status" value="1"/>
</dbReference>
<dbReference type="Gene3D" id="1.10.10.10">
    <property type="entry name" value="Winged helix-like DNA-binding domain superfamily/Winged helix DNA-binding domain"/>
    <property type="match status" value="1"/>
</dbReference>
<dbReference type="SUPFAM" id="SSF74788">
    <property type="entry name" value="Cullin repeat-like"/>
    <property type="match status" value="1"/>
</dbReference>
<dbReference type="AlphaFoldDB" id="A0AAW2BDA5"/>
<dbReference type="InterPro" id="IPR016158">
    <property type="entry name" value="Cullin_homology"/>
</dbReference>
<sequence length="738" mass="86201">MERKIIELDQGWEYMENGIMKLKRILEGLPEPPFSSEEYILLYTTIYNMCTQKPPHDYSQQLYDKYREAFEEYITKTVLPSLKEKHDEFMLRELVRRWLNHKVMVRWLSRFFHYLDRYFIARRSLPALNEVGLTCFRDLVYQEVKANARDAVINLIDKEREGEQIDRALLKNVIDIFVEIGMGQMELYELDFEAQMLLDSGAYYSRKASNWIVDDSCPDYMLKAEECLKRERDRVSHYLHISSEQKLVEKVQHELLVVYSPQLLEKEHSGCRALLRDDKVDDLSRMYRLYHKISKGLDPVSNIFKQHVTAEGTALVQQAEDVASSQAANGAGVQEQVLVRKIIELHDKYMAYVNDCFLNHSLFHKALKEAFEVFCNKTVAGSSSAELLATFCDNILKKGGSEKLSDEAIEETLEKVVKLLAYISDKDLFAEFYRKKLARRLLFDRSANEDHEKSILTKLKQQCGAQFTSKMEGMVTDLTLARENQTNFEEYLRNNTNVNPGIDLTVTVLTTGFWPSYKSFDLSLPPEMVRCVEVFKGFYETRTKHRKLTWIYSLGTCNINGKFDSKPIELIVSTYQAAALLLFNNSDRLSYSEIMTQLNLTHDDVVRLLHSLSCAKYKILTKEPNTRTVSTTDNFEFNSKFTDRMRRIKIPLPPVDERRKVIEDVDKDRRYAIDAAIVRIMKSRKVLGHQQLVMECVEQLGRMFKPDIKAIKKRIEDLITRDYLERDKENPNMFKYLA</sequence>
<name>A0AAW2BDA5_9ROSI</name>
<dbReference type="EMBL" id="JAZDWU010000012">
    <property type="protein sequence ID" value="KAK9983817.1"/>
    <property type="molecule type" value="Genomic_DNA"/>
</dbReference>
<protein>
    <recommendedName>
        <fullName evidence="5">Cullin-1</fullName>
    </recommendedName>
</protein>
<dbReference type="FunFam" id="1.10.10.10:FF:000503">
    <property type="entry name" value="Cullin-1"/>
    <property type="match status" value="1"/>
</dbReference>
<dbReference type="GO" id="GO:0031625">
    <property type="term" value="F:ubiquitin protein ligase binding"/>
    <property type="evidence" value="ECO:0007669"/>
    <property type="project" value="InterPro"/>
</dbReference>
<organism evidence="9 10">
    <name type="scientific">Lithocarpus litseifolius</name>
    <dbReference type="NCBI Taxonomy" id="425828"/>
    <lineage>
        <taxon>Eukaryota</taxon>
        <taxon>Viridiplantae</taxon>
        <taxon>Streptophyta</taxon>
        <taxon>Embryophyta</taxon>
        <taxon>Tracheophyta</taxon>
        <taxon>Spermatophyta</taxon>
        <taxon>Magnoliopsida</taxon>
        <taxon>eudicotyledons</taxon>
        <taxon>Gunneridae</taxon>
        <taxon>Pentapetalae</taxon>
        <taxon>rosids</taxon>
        <taxon>fabids</taxon>
        <taxon>Fagales</taxon>
        <taxon>Fagaceae</taxon>
        <taxon>Lithocarpus</taxon>
    </lineage>
</organism>
<dbReference type="Gene3D" id="3.30.230.130">
    <property type="entry name" value="Cullin, Chain C, Domain 2"/>
    <property type="match status" value="1"/>
</dbReference>
<dbReference type="PANTHER" id="PTHR11932">
    <property type="entry name" value="CULLIN"/>
    <property type="match status" value="1"/>
</dbReference>
<dbReference type="GO" id="GO:0006511">
    <property type="term" value="P:ubiquitin-dependent protein catabolic process"/>
    <property type="evidence" value="ECO:0007669"/>
    <property type="project" value="InterPro"/>
</dbReference>
<dbReference type="FunFam" id="1.20.1310.10:FF:000013">
    <property type="entry name" value="Cullin-1 like"/>
    <property type="match status" value="1"/>
</dbReference>
<evidence type="ECO:0000259" key="8">
    <source>
        <dbReference type="PROSITE" id="PS50069"/>
    </source>
</evidence>
<dbReference type="SMART" id="SM00884">
    <property type="entry name" value="Cullin_Nedd8"/>
    <property type="match status" value="1"/>
</dbReference>
<dbReference type="Proteomes" id="UP001459277">
    <property type="component" value="Unassembled WGS sequence"/>
</dbReference>
<evidence type="ECO:0000256" key="3">
    <source>
        <dbReference type="ARBA" id="ARBA00022786"/>
    </source>
</evidence>
<dbReference type="FunFam" id="1.20.1310.10:FF:000021">
    <property type="entry name" value="Cullin-1, putative"/>
    <property type="match status" value="1"/>
</dbReference>
<evidence type="ECO:0000256" key="4">
    <source>
        <dbReference type="ARBA" id="ARBA00022843"/>
    </source>
</evidence>
<dbReference type="InterPro" id="IPR036390">
    <property type="entry name" value="WH_DNA-bd_sf"/>
</dbReference>
<keyword evidence="2" id="KW-1017">Isopeptide bond</keyword>
<dbReference type="FunFam" id="1.20.1310.10:FF:000025">
    <property type="entry name" value="Cullin-1, putative"/>
    <property type="match status" value="1"/>
</dbReference>
<keyword evidence="4" id="KW-0832">Ubl conjugation</keyword>
<dbReference type="InterPro" id="IPR019559">
    <property type="entry name" value="Cullin_neddylation_domain"/>
</dbReference>
<keyword evidence="10" id="KW-1185">Reference proteome</keyword>
<feature type="domain" description="Cullin family profile" evidence="8">
    <location>
        <begin position="383"/>
        <end position="613"/>
    </location>
</feature>
<gene>
    <name evidence="9" type="ORF">SO802_033342</name>
</gene>
<evidence type="ECO:0000256" key="2">
    <source>
        <dbReference type="ARBA" id="ARBA00022499"/>
    </source>
</evidence>
<dbReference type="InterPro" id="IPR036317">
    <property type="entry name" value="Cullin_homology_sf"/>
</dbReference>
<dbReference type="InterPro" id="IPR016157">
    <property type="entry name" value="Cullin_CS"/>
</dbReference>
<comment type="similarity">
    <text evidence="1 6 7">Belongs to the cullin family.</text>
</comment>
<evidence type="ECO:0000256" key="1">
    <source>
        <dbReference type="ARBA" id="ARBA00006019"/>
    </source>
</evidence>
<dbReference type="InterPro" id="IPR001373">
    <property type="entry name" value="Cullin_N"/>
</dbReference>
<dbReference type="Pfam" id="PF26557">
    <property type="entry name" value="Cullin_AB"/>
    <property type="match status" value="1"/>
</dbReference>
<dbReference type="InterPro" id="IPR059120">
    <property type="entry name" value="Cullin-like_AB"/>
</dbReference>
<dbReference type="Pfam" id="PF10557">
    <property type="entry name" value="Cullin_Nedd8"/>
    <property type="match status" value="1"/>
</dbReference>
<dbReference type="InterPro" id="IPR036388">
    <property type="entry name" value="WH-like_DNA-bd_sf"/>
</dbReference>
<keyword evidence="3" id="KW-0833">Ubl conjugation pathway</keyword>
<dbReference type="SUPFAM" id="SSF46785">
    <property type="entry name" value="Winged helix' DNA-binding domain"/>
    <property type="match status" value="1"/>
</dbReference>
<evidence type="ECO:0000256" key="5">
    <source>
        <dbReference type="ARBA" id="ARBA00069612"/>
    </source>
</evidence>
<dbReference type="PROSITE" id="PS50069">
    <property type="entry name" value="CULLIN_2"/>
    <property type="match status" value="1"/>
</dbReference>
<evidence type="ECO:0000256" key="7">
    <source>
        <dbReference type="RuleBase" id="RU003829"/>
    </source>
</evidence>
<dbReference type="Pfam" id="PF00888">
    <property type="entry name" value="Cullin"/>
    <property type="match status" value="1"/>
</dbReference>
<dbReference type="Gene3D" id="1.20.1310.10">
    <property type="entry name" value="Cullin Repeats"/>
    <property type="match status" value="4"/>
</dbReference>
<dbReference type="InterPro" id="IPR016159">
    <property type="entry name" value="Cullin_repeat-like_dom_sf"/>
</dbReference>
<evidence type="ECO:0000256" key="6">
    <source>
        <dbReference type="PROSITE-ProRule" id="PRU00330"/>
    </source>
</evidence>